<evidence type="ECO:0000313" key="3">
    <source>
        <dbReference type="Proteomes" id="UP000255316"/>
    </source>
</evidence>
<dbReference type="AlphaFoldDB" id="A0A378IHE4"/>
<name>A0A378IHE4_9GAMM</name>
<accession>A0A378IHE4</accession>
<dbReference type="Proteomes" id="UP000255316">
    <property type="component" value="Unassembled WGS sequence"/>
</dbReference>
<protein>
    <submittedName>
        <fullName evidence="2">Uncharacterized protein</fullName>
    </submittedName>
</protein>
<evidence type="ECO:0000313" key="2">
    <source>
        <dbReference type="EMBL" id="STX34340.1"/>
    </source>
</evidence>
<organism evidence="2 3">
    <name type="scientific">Legionella cincinnatiensis</name>
    <dbReference type="NCBI Taxonomy" id="28085"/>
    <lineage>
        <taxon>Bacteria</taxon>
        <taxon>Pseudomonadati</taxon>
        <taxon>Pseudomonadota</taxon>
        <taxon>Gammaproteobacteria</taxon>
        <taxon>Legionellales</taxon>
        <taxon>Legionellaceae</taxon>
        <taxon>Legionella</taxon>
    </lineage>
</organism>
<dbReference type="EMBL" id="UGNX01000001">
    <property type="protein sequence ID" value="STX34338.1"/>
    <property type="molecule type" value="Genomic_DNA"/>
</dbReference>
<evidence type="ECO:0000313" key="1">
    <source>
        <dbReference type="EMBL" id="STX34338.1"/>
    </source>
</evidence>
<gene>
    <name evidence="1" type="ORF">NCTC12438_00936</name>
    <name evidence="2" type="ORF">NCTC12438_00938</name>
</gene>
<sequence length="38" mass="4028">MNASSARTVRDEGWISIDSLLASLAPVDKLQEVGIGLN</sequence>
<dbReference type="EMBL" id="UGNX01000001">
    <property type="protein sequence ID" value="STX34340.1"/>
    <property type="molecule type" value="Genomic_DNA"/>
</dbReference>
<proteinExistence type="predicted"/>
<reference evidence="2 3" key="1">
    <citation type="submission" date="2018-06" db="EMBL/GenBank/DDBJ databases">
        <authorList>
            <consortium name="Pathogen Informatics"/>
            <person name="Doyle S."/>
        </authorList>
    </citation>
    <scope>NUCLEOTIDE SEQUENCE [LARGE SCALE GENOMIC DNA]</scope>
    <source>
        <strain evidence="2 3">NCTC12438</strain>
    </source>
</reference>